<dbReference type="RefSeq" id="XP_033687163.1">
    <property type="nucleotide sequence ID" value="XM_033832973.1"/>
</dbReference>
<dbReference type="Pfam" id="PF10334">
    <property type="entry name" value="BRE4"/>
    <property type="match status" value="1"/>
</dbReference>
<dbReference type="InterPro" id="IPR018820">
    <property type="entry name" value="BRE4-related_DUF2421"/>
</dbReference>
<keyword evidence="4 6" id="KW-0472">Membrane</keyword>
<proteinExistence type="predicted"/>
<feature type="domain" description="DUF2421" evidence="7">
    <location>
        <begin position="783"/>
        <end position="1015"/>
    </location>
</feature>
<feature type="domain" description="Integral membrane bound transporter" evidence="9">
    <location>
        <begin position="632"/>
        <end position="779"/>
    </location>
</feature>
<keyword evidence="11" id="KW-1185">Reference proteome</keyword>
<evidence type="ECO:0000256" key="1">
    <source>
        <dbReference type="ARBA" id="ARBA00004141"/>
    </source>
</evidence>
<dbReference type="EMBL" id="ML987192">
    <property type="protein sequence ID" value="KAF2252159.1"/>
    <property type="molecule type" value="Genomic_DNA"/>
</dbReference>
<evidence type="ECO:0000313" key="10">
    <source>
        <dbReference type="EMBL" id="KAF2252159.1"/>
    </source>
</evidence>
<feature type="transmembrane region" description="Helical" evidence="6">
    <location>
        <begin position="231"/>
        <end position="250"/>
    </location>
</feature>
<feature type="transmembrane region" description="Helical" evidence="6">
    <location>
        <begin position="102"/>
        <end position="120"/>
    </location>
</feature>
<accession>A0A6A6IPH8</accession>
<keyword evidence="2 6" id="KW-0812">Transmembrane</keyword>
<evidence type="ECO:0000259" key="8">
    <source>
        <dbReference type="Pfam" id="PF10337"/>
    </source>
</evidence>
<evidence type="ECO:0000256" key="3">
    <source>
        <dbReference type="ARBA" id="ARBA00022989"/>
    </source>
</evidence>
<feature type="transmembrane region" description="Helical" evidence="6">
    <location>
        <begin position="766"/>
        <end position="786"/>
    </location>
</feature>
<protein>
    <recommendedName>
        <fullName evidence="12">ER transporter 6TM N-terminal domain-containing protein</fullName>
    </recommendedName>
</protein>
<dbReference type="InterPro" id="IPR018823">
    <property type="entry name" value="ArAE_2_N"/>
</dbReference>
<dbReference type="AlphaFoldDB" id="A0A6A6IPH8"/>
<feature type="transmembrane region" description="Helical" evidence="6">
    <location>
        <begin position="720"/>
        <end position="738"/>
    </location>
</feature>
<feature type="transmembrane region" description="Helical" evidence="6">
    <location>
        <begin position="619"/>
        <end position="636"/>
    </location>
</feature>
<feature type="transmembrane region" description="Helical" evidence="6">
    <location>
        <begin position="168"/>
        <end position="186"/>
    </location>
</feature>
<evidence type="ECO:0000256" key="4">
    <source>
        <dbReference type="ARBA" id="ARBA00023136"/>
    </source>
</evidence>
<dbReference type="PANTHER" id="PTHR37994">
    <property type="entry name" value="ARAE_2_N DOMAIN-CONTAINING PROTEIN-RELATED"/>
    <property type="match status" value="1"/>
</dbReference>
<comment type="subcellular location">
    <subcellularLocation>
        <location evidence="1">Membrane</location>
        <topology evidence="1">Multi-pass membrane protein</topology>
    </subcellularLocation>
</comment>
<evidence type="ECO:0008006" key="12">
    <source>
        <dbReference type="Google" id="ProtNLM"/>
    </source>
</evidence>
<feature type="domain" description="Putative ER transporter 6TM N-terminal" evidence="8">
    <location>
        <begin position="59"/>
        <end position="157"/>
    </location>
</feature>
<sequence length="1048" mass="117089">MARSATSSSDKAREEEAGVAGAEKAEEKQSHVNRQAKSESKRPEAEDGGEKKEKKQSMIANAWKKLDLDMGTALMMMKAAVPPTIALAMYEADSVARTYSTLGYLVAIISILGFCIMPRAKFIQTMVMNVIGVCIGAAVGLLMLWSALKAREHTTPAGGLRQRYNASHSAVCAIWLFFQIWLANTIKAKFPQFTFPTILYAIFVNVAATFGPQFQTTAQAEGFVQRLLESFLTGLALATGTSLFIMPVTCRKVVTKEITVYIAALRGALTAHKNYYQSLETKDMFRQTTTIQLDEKGKPRKPKTKPEVEAVKRLTSTFTELHGKLHGDLPFAKRELAYGKLTPEDFESIFKHLRAIMMPLVGLGSLIDLFERLAEIHHWEGEETDEENDELRPKVVGDWNELMQFVHEPFTTITQSMDQGLEHVLLRLQLTTPRKKEKGEDATDTEAKGDMVKPGDKEDDIAPLDGKQGIKLREDFFEHPDDIPEELQLRPVHTQQRNQQQLYLILYIVYLLNSVSRAIIEFAKFADEKDQALAKSKFIHPGKRRFRKWVAKTFSAQDANEEDETTIAGYDRGSVVVSMGEAYNKRKDPEHLPSENAWEKFGDFVRATSGFLRSSESAFGFRCACATMSIAIIAYLRDTQTFFVEQRLVWAMIMVAISMTPTAGQSIFTFLLRIVGTVFAMIIAWLIWYIPDQKTPGIIVMLWVFVALGFYVPLKRTDLVIVGLISVVTATMIVGYELEVRKIGVTAASSNGQPYYPIYELGPYRLATVVGGLAVAFIWTFFPYPITEHSALRQKLGGALYLSANFYSIMHETVMARIRGDEGDPTDKASPGYKLEKARNKVFAKQMLTLQGLKTHSAMVNWEFPLGGKFPKKEYDTIIGYVTNIVNYTALLGYASKTFLHPSLNSSVADPSASQWFQDFRKLITTVNVTSHEVTSLLALLSSSITNGQPLPPYLSAPQSFELAQRLEAVDRDVLSIRHIAEPGYAAFAVIQICTKCIHMDIERLLKAVKKLVGELDFSFHVVSTQASSETSSSETLIKTSSGRGKQD</sequence>
<organism evidence="10 11">
    <name type="scientific">Trematosphaeria pertusa</name>
    <dbReference type="NCBI Taxonomy" id="390896"/>
    <lineage>
        <taxon>Eukaryota</taxon>
        <taxon>Fungi</taxon>
        <taxon>Dikarya</taxon>
        <taxon>Ascomycota</taxon>
        <taxon>Pezizomycotina</taxon>
        <taxon>Dothideomycetes</taxon>
        <taxon>Pleosporomycetidae</taxon>
        <taxon>Pleosporales</taxon>
        <taxon>Massarineae</taxon>
        <taxon>Trematosphaeriaceae</taxon>
        <taxon>Trematosphaeria</taxon>
    </lineage>
</organism>
<evidence type="ECO:0000256" key="6">
    <source>
        <dbReference type="SAM" id="Phobius"/>
    </source>
</evidence>
<dbReference type="Proteomes" id="UP000800094">
    <property type="component" value="Unassembled WGS sequence"/>
</dbReference>
<feature type="compositionally biased region" description="Basic and acidic residues" evidence="5">
    <location>
        <begin position="437"/>
        <end position="456"/>
    </location>
</feature>
<dbReference type="OrthoDB" id="2274698at2759"/>
<keyword evidence="3 6" id="KW-1133">Transmembrane helix</keyword>
<feature type="transmembrane region" description="Helical" evidence="6">
    <location>
        <begin position="193"/>
        <end position="211"/>
    </location>
</feature>
<feature type="transmembrane region" description="Helical" evidence="6">
    <location>
        <begin position="127"/>
        <end position="148"/>
    </location>
</feature>
<evidence type="ECO:0000256" key="5">
    <source>
        <dbReference type="SAM" id="MobiDB-lite"/>
    </source>
</evidence>
<reference evidence="10" key="1">
    <citation type="journal article" date="2020" name="Stud. Mycol.">
        <title>101 Dothideomycetes genomes: a test case for predicting lifestyles and emergence of pathogens.</title>
        <authorList>
            <person name="Haridas S."/>
            <person name="Albert R."/>
            <person name="Binder M."/>
            <person name="Bloem J."/>
            <person name="Labutti K."/>
            <person name="Salamov A."/>
            <person name="Andreopoulos B."/>
            <person name="Baker S."/>
            <person name="Barry K."/>
            <person name="Bills G."/>
            <person name="Bluhm B."/>
            <person name="Cannon C."/>
            <person name="Castanera R."/>
            <person name="Culley D."/>
            <person name="Daum C."/>
            <person name="Ezra D."/>
            <person name="Gonzalez J."/>
            <person name="Henrissat B."/>
            <person name="Kuo A."/>
            <person name="Liang C."/>
            <person name="Lipzen A."/>
            <person name="Lutzoni F."/>
            <person name="Magnuson J."/>
            <person name="Mondo S."/>
            <person name="Nolan M."/>
            <person name="Ohm R."/>
            <person name="Pangilinan J."/>
            <person name="Park H.-J."/>
            <person name="Ramirez L."/>
            <person name="Alfaro M."/>
            <person name="Sun H."/>
            <person name="Tritt A."/>
            <person name="Yoshinaga Y."/>
            <person name="Zwiers L.-H."/>
            <person name="Turgeon B."/>
            <person name="Goodwin S."/>
            <person name="Spatafora J."/>
            <person name="Crous P."/>
            <person name="Grigoriev I."/>
        </authorList>
    </citation>
    <scope>NUCLEOTIDE SEQUENCE</scope>
    <source>
        <strain evidence="10">CBS 122368</strain>
    </source>
</reference>
<dbReference type="InterPro" id="IPR049453">
    <property type="entry name" value="Memb_transporter_dom"/>
</dbReference>
<feature type="transmembrane region" description="Helical" evidence="6">
    <location>
        <begin position="670"/>
        <end position="690"/>
    </location>
</feature>
<dbReference type="GeneID" id="54586303"/>
<feature type="compositionally biased region" description="Basic and acidic residues" evidence="5">
    <location>
        <begin position="23"/>
        <end position="56"/>
    </location>
</feature>
<evidence type="ECO:0000259" key="9">
    <source>
        <dbReference type="Pfam" id="PF13515"/>
    </source>
</evidence>
<feature type="transmembrane region" description="Helical" evidence="6">
    <location>
        <begin position="697"/>
        <end position="714"/>
    </location>
</feature>
<evidence type="ECO:0000259" key="7">
    <source>
        <dbReference type="Pfam" id="PF10334"/>
    </source>
</evidence>
<evidence type="ECO:0000256" key="2">
    <source>
        <dbReference type="ARBA" id="ARBA00022692"/>
    </source>
</evidence>
<feature type="region of interest" description="Disordered" evidence="5">
    <location>
        <begin position="1"/>
        <end position="56"/>
    </location>
</feature>
<gene>
    <name evidence="10" type="ORF">BU26DRAFT_561926</name>
</gene>
<dbReference type="Pfam" id="PF10337">
    <property type="entry name" value="ArAE_2_N"/>
    <property type="match status" value="2"/>
</dbReference>
<feature type="region of interest" description="Disordered" evidence="5">
    <location>
        <begin position="435"/>
        <end position="464"/>
    </location>
</feature>
<evidence type="ECO:0000313" key="11">
    <source>
        <dbReference type="Proteomes" id="UP000800094"/>
    </source>
</evidence>
<dbReference type="Pfam" id="PF13515">
    <property type="entry name" value="FUSC_2"/>
    <property type="match status" value="1"/>
</dbReference>
<dbReference type="PANTHER" id="PTHR37994:SF4">
    <property type="entry name" value="ER TRANSPORTER 6TM N-TERMINAL DOMAIN-CONTAINING PROTEIN-RELATED"/>
    <property type="match status" value="1"/>
</dbReference>
<feature type="transmembrane region" description="Helical" evidence="6">
    <location>
        <begin position="648"/>
        <end position="664"/>
    </location>
</feature>
<dbReference type="GO" id="GO:0016020">
    <property type="term" value="C:membrane"/>
    <property type="evidence" value="ECO:0007669"/>
    <property type="project" value="UniProtKB-SubCell"/>
</dbReference>
<feature type="domain" description="Putative ER transporter 6TM N-terminal" evidence="8">
    <location>
        <begin position="162"/>
        <end position="375"/>
    </location>
</feature>
<name>A0A6A6IPH8_9PLEO</name>